<comment type="caution">
    <text evidence="8">The sequence shown here is derived from an EMBL/GenBank/DDBJ whole genome shotgun (WGS) entry which is preliminary data.</text>
</comment>
<dbReference type="Proteomes" id="UP001519924">
    <property type="component" value="Unassembled WGS sequence"/>
</dbReference>
<evidence type="ECO:0000256" key="4">
    <source>
        <dbReference type="ARBA" id="ARBA00022801"/>
    </source>
</evidence>
<evidence type="ECO:0000313" key="8">
    <source>
        <dbReference type="EMBL" id="MBW8270273.1"/>
    </source>
</evidence>
<evidence type="ECO:0000256" key="5">
    <source>
        <dbReference type="ARBA" id="ARBA00023295"/>
    </source>
</evidence>
<comment type="similarity">
    <text evidence="2">Belongs to the glycosyl hydrolase 3 family.</text>
</comment>
<dbReference type="PANTHER" id="PTHR30480:SF13">
    <property type="entry name" value="BETA-HEXOSAMINIDASE"/>
    <property type="match status" value="1"/>
</dbReference>
<dbReference type="InterPro" id="IPR017853">
    <property type="entry name" value="GH"/>
</dbReference>
<dbReference type="InterPro" id="IPR050226">
    <property type="entry name" value="NagZ_Beta-hexosaminidase"/>
</dbReference>
<gene>
    <name evidence="8" type="primary">nagZ</name>
    <name evidence="8" type="ORF">K1J50_12345</name>
</gene>
<dbReference type="PROSITE" id="PS00775">
    <property type="entry name" value="GLYCOSYL_HYDROL_F3"/>
    <property type="match status" value="1"/>
</dbReference>
<organism evidence="8 9">
    <name type="scientific">Caldovatus aquaticus</name>
    <dbReference type="NCBI Taxonomy" id="2865671"/>
    <lineage>
        <taxon>Bacteria</taxon>
        <taxon>Pseudomonadati</taxon>
        <taxon>Pseudomonadota</taxon>
        <taxon>Alphaproteobacteria</taxon>
        <taxon>Acetobacterales</taxon>
        <taxon>Roseomonadaceae</taxon>
        <taxon>Caldovatus</taxon>
    </lineage>
</organism>
<dbReference type="Gene3D" id="3.20.20.300">
    <property type="entry name" value="Glycoside hydrolase, family 3, N-terminal domain"/>
    <property type="match status" value="1"/>
</dbReference>
<keyword evidence="4 8" id="KW-0378">Hydrolase</keyword>
<name>A0ABS7F3T9_9PROT</name>
<evidence type="ECO:0000259" key="7">
    <source>
        <dbReference type="Pfam" id="PF00933"/>
    </source>
</evidence>
<dbReference type="NCBIfam" id="NF003740">
    <property type="entry name" value="PRK05337.1"/>
    <property type="match status" value="1"/>
</dbReference>
<dbReference type="InterPro" id="IPR036962">
    <property type="entry name" value="Glyco_hydro_3_N_sf"/>
</dbReference>
<dbReference type="GO" id="GO:0004563">
    <property type="term" value="F:beta-N-acetylhexosaminidase activity"/>
    <property type="evidence" value="ECO:0007669"/>
    <property type="project" value="UniProtKB-EC"/>
</dbReference>
<sequence length="357" mass="36755">MRAPPAPRAAIVGIAGPALTDEEILLFRRTPPLGVILFARNIQDPPQLSALTARLRELLGPETPILADQEGGRVARLRPPHWRPHPPAAAFERAPAAVVRAHASLIGLDCAAAGIDVVCAPVLDLRLPDAHSVIGDRAFSADPAEVVRLGRAFVAGLRAAGCTPVLKHIPGHGRALADSHRELPRVGADRGTLADDLLPFAALAESPGVWAMTAHILYPAIDAERCATLSPRVIGDIIRGEIGFHGVLISDDLAMGALSGPPGELARAALAAGCDVALHCTGRLADTAALLAACPVLSDAAAERLAASREAVAEAARLPLDPVVLRALRDGWLAAPAPAAPPAEAATDPTAHADGSA</sequence>
<keyword evidence="9" id="KW-1185">Reference proteome</keyword>
<proteinExistence type="inferred from homology"/>
<dbReference type="RefSeq" id="WP_220118015.1">
    <property type="nucleotide sequence ID" value="NZ_JAHZUY010000035.1"/>
</dbReference>
<reference evidence="8 9" key="1">
    <citation type="submission" date="2021-08" db="EMBL/GenBank/DDBJ databases">
        <title>Caldovatus sediminis gen. nov., sp. nov., a moderately thermophilic bacterium isolated from a hot spring.</title>
        <authorList>
            <person name="Hu C.-J."/>
            <person name="Li W.-J."/>
            <person name="Xian W.-D."/>
        </authorList>
    </citation>
    <scope>NUCLEOTIDE SEQUENCE [LARGE SCALE GENOMIC DNA]</scope>
    <source>
        <strain evidence="8 9">SYSU G05006</strain>
    </source>
</reference>
<evidence type="ECO:0000256" key="6">
    <source>
        <dbReference type="SAM" id="MobiDB-lite"/>
    </source>
</evidence>
<evidence type="ECO:0000256" key="2">
    <source>
        <dbReference type="ARBA" id="ARBA00005336"/>
    </source>
</evidence>
<dbReference type="Pfam" id="PF00933">
    <property type="entry name" value="Glyco_hydro_3"/>
    <property type="match status" value="1"/>
</dbReference>
<dbReference type="InterPro" id="IPR001764">
    <property type="entry name" value="Glyco_hydro_3_N"/>
</dbReference>
<dbReference type="SUPFAM" id="SSF51445">
    <property type="entry name" value="(Trans)glycosidases"/>
    <property type="match status" value="1"/>
</dbReference>
<accession>A0ABS7F3T9</accession>
<keyword evidence="5 8" id="KW-0326">Glycosidase</keyword>
<dbReference type="EMBL" id="JAHZUY010000035">
    <property type="protein sequence ID" value="MBW8270273.1"/>
    <property type="molecule type" value="Genomic_DNA"/>
</dbReference>
<dbReference type="InterPro" id="IPR019800">
    <property type="entry name" value="Glyco_hydro_3_AS"/>
</dbReference>
<dbReference type="PANTHER" id="PTHR30480">
    <property type="entry name" value="BETA-HEXOSAMINIDASE-RELATED"/>
    <property type="match status" value="1"/>
</dbReference>
<evidence type="ECO:0000313" key="9">
    <source>
        <dbReference type="Proteomes" id="UP001519924"/>
    </source>
</evidence>
<evidence type="ECO:0000256" key="3">
    <source>
        <dbReference type="ARBA" id="ARBA00012663"/>
    </source>
</evidence>
<dbReference type="EC" id="3.2.1.52" evidence="3"/>
<protein>
    <recommendedName>
        <fullName evidence="3">beta-N-acetylhexosaminidase</fullName>
        <ecNumber evidence="3">3.2.1.52</ecNumber>
    </recommendedName>
</protein>
<feature type="domain" description="Glycoside hydrolase family 3 N-terminal" evidence="7">
    <location>
        <begin position="34"/>
        <end position="294"/>
    </location>
</feature>
<comment type="catalytic activity">
    <reaction evidence="1">
        <text>Hydrolysis of terminal non-reducing N-acetyl-D-hexosamine residues in N-acetyl-beta-D-hexosaminides.</text>
        <dbReference type="EC" id="3.2.1.52"/>
    </reaction>
</comment>
<evidence type="ECO:0000256" key="1">
    <source>
        <dbReference type="ARBA" id="ARBA00001231"/>
    </source>
</evidence>
<feature type="region of interest" description="Disordered" evidence="6">
    <location>
        <begin position="338"/>
        <end position="357"/>
    </location>
</feature>